<organism evidence="2 3">
    <name type="scientific">Anopheles stephensi</name>
    <name type="common">Indo-Pakistan malaria mosquito</name>
    <dbReference type="NCBI Taxonomy" id="30069"/>
    <lineage>
        <taxon>Eukaryota</taxon>
        <taxon>Metazoa</taxon>
        <taxon>Ecdysozoa</taxon>
        <taxon>Arthropoda</taxon>
        <taxon>Hexapoda</taxon>
        <taxon>Insecta</taxon>
        <taxon>Pterygota</taxon>
        <taxon>Neoptera</taxon>
        <taxon>Endopterygota</taxon>
        <taxon>Diptera</taxon>
        <taxon>Nematocera</taxon>
        <taxon>Culicoidea</taxon>
        <taxon>Culicidae</taxon>
        <taxon>Anophelinae</taxon>
        <taxon>Anopheles</taxon>
    </lineage>
</organism>
<comment type="caution">
    <text evidence="1">Lacks conserved residue(s) required for the propagation of feature annotation.</text>
</comment>
<keyword evidence="3" id="KW-1185">Reference proteome</keyword>
<proteinExistence type="inferred from homology"/>
<dbReference type="EnsemblMetazoa" id="ASTEI00803-RA">
    <property type="protein sequence ID" value="ASTEI00803-PA"/>
    <property type="gene ID" value="ASTEI00803"/>
</dbReference>
<keyword evidence="1" id="KW-0812">Transmembrane</keyword>
<comment type="subcellular location">
    <subcellularLocation>
        <location evidence="1">Membrane</location>
        <topology evidence="1">Multi-pass membrane protein</topology>
    </subcellularLocation>
</comment>
<dbReference type="PANTHER" id="PTHR12372:SF7">
    <property type="entry name" value="PROTEIN PECANEX"/>
    <property type="match status" value="1"/>
</dbReference>
<feature type="transmembrane region" description="Helical" evidence="1">
    <location>
        <begin position="34"/>
        <end position="52"/>
    </location>
</feature>
<keyword evidence="1" id="KW-0472">Membrane</keyword>
<dbReference type="InterPro" id="IPR039797">
    <property type="entry name" value="Pecanex"/>
</dbReference>
<accession>A0A182XX67</accession>
<dbReference type="VEuPathDB" id="VectorBase:ASTEI00803"/>
<keyword evidence="1" id="KW-1133">Transmembrane helix</keyword>
<evidence type="ECO:0000313" key="3">
    <source>
        <dbReference type="Proteomes" id="UP000076408"/>
    </source>
</evidence>
<name>A0A182XX67_ANOST</name>
<dbReference type="OMA" id="GRRKFHW"/>
<evidence type="ECO:0000256" key="1">
    <source>
        <dbReference type="RuleBase" id="RU367089"/>
    </source>
</evidence>
<dbReference type="GO" id="GO:0016020">
    <property type="term" value="C:membrane"/>
    <property type="evidence" value="ECO:0007669"/>
    <property type="project" value="UniProtKB-SubCell"/>
</dbReference>
<dbReference type="GO" id="GO:0007029">
    <property type="term" value="P:endoplasmic reticulum organization"/>
    <property type="evidence" value="ECO:0007669"/>
    <property type="project" value="TreeGrafter"/>
</dbReference>
<sequence length="70" mass="7987">MGSQTLKILRQGVLASLTGGWYYDVHQNVFCNAVHLYIWLFLLFLPFIIYMLHTGPGTNNKNHPIPVRSA</sequence>
<evidence type="ECO:0000313" key="2">
    <source>
        <dbReference type="EnsemblMetazoa" id="ASTEI00803-PA"/>
    </source>
</evidence>
<protein>
    <recommendedName>
        <fullName evidence="1">Pecanex-like protein</fullName>
    </recommendedName>
</protein>
<reference evidence="2" key="2">
    <citation type="submission" date="2020-05" db="UniProtKB">
        <authorList>
            <consortium name="EnsemblMetazoa"/>
        </authorList>
    </citation>
    <scope>IDENTIFICATION</scope>
    <source>
        <strain evidence="2">Indian</strain>
    </source>
</reference>
<dbReference type="AlphaFoldDB" id="A0A182XX67"/>
<dbReference type="Proteomes" id="UP000076408">
    <property type="component" value="Unassembled WGS sequence"/>
</dbReference>
<comment type="similarity">
    <text evidence="1">Belongs to the pecanex family.</text>
</comment>
<reference evidence="3" key="1">
    <citation type="journal article" date="2014" name="Genome Biol.">
        <title>Genome analysis of a major urban malaria vector mosquito, Anopheles stephensi.</title>
        <authorList>
            <person name="Jiang X."/>
            <person name="Peery A."/>
            <person name="Hall A.B."/>
            <person name="Sharma A."/>
            <person name="Chen X.G."/>
            <person name="Waterhouse R.M."/>
            <person name="Komissarov A."/>
            <person name="Riehle M.M."/>
            <person name="Shouche Y."/>
            <person name="Sharakhova M.V."/>
            <person name="Lawson D."/>
            <person name="Pakpour N."/>
            <person name="Arensburger P."/>
            <person name="Davidson V.L."/>
            <person name="Eiglmeier K."/>
            <person name="Emrich S."/>
            <person name="George P."/>
            <person name="Kennedy R.C."/>
            <person name="Mane S.P."/>
            <person name="Maslen G."/>
            <person name="Oringanje C."/>
            <person name="Qi Y."/>
            <person name="Settlage R."/>
            <person name="Tojo M."/>
            <person name="Tubio J.M."/>
            <person name="Unger M.F."/>
            <person name="Wang B."/>
            <person name="Vernick K.D."/>
            <person name="Ribeiro J.M."/>
            <person name="James A.A."/>
            <person name="Michel K."/>
            <person name="Riehle M.A."/>
            <person name="Luckhart S."/>
            <person name="Sharakhov I.V."/>
            <person name="Tu Z."/>
        </authorList>
    </citation>
    <scope>NUCLEOTIDE SEQUENCE [LARGE SCALE GENOMIC DNA]</scope>
    <source>
        <strain evidence="3">Indian</strain>
    </source>
</reference>
<dbReference type="GO" id="GO:0005783">
    <property type="term" value="C:endoplasmic reticulum"/>
    <property type="evidence" value="ECO:0007669"/>
    <property type="project" value="TreeGrafter"/>
</dbReference>
<dbReference type="PANTHER" id="PTHR12372">
    <property type="entry name" value="PECANEX"/>
    <property type="match status" value="1"/>
</dbReference>